<accession>A0A3G6J9M5</accession>
<reference evidence="1 2" key="1">
    <citation type="submission" date="2018-11" db="EMBL/GenBank/DDBJ databases">
        <authorList>
            <person name="Kleinhagauer T."/>
            <person name="Glaeser S.P."/>
            <person name="Spergser J."/>
            <person name="Ruckert C."/>
            <person name="Kaempfer P."/>
            <person name="Busse H.-J."/>
        </authorList>
    </citation>
    <scope>NUCLEOTIDE SEQUENCE [LARGE SCALE GENOMIC DNA]</scope>
    <source>
        <strain evidence="1 2">200CH</strain>
    </source>
</reference>
<organism evidence="1 2">
    <name type="scientific">Corynebacterium choanae</name>
    <dbReference type="NCBI Taxonomy" id="1862358"/>
    <lineage>
        <taxon>Bacteria</taxon>
        <taxon>Bacillati</taxon>
        <taxon>Actinomycetota</taxon>
        <taxon>Actinomycetes</taxon>
        <taxon>Mycobacteriales</taxon>
        <taxon>Corynebacteriaceae</taxon>
        <taxon>Corynebacterium</taxon>
    </lineage>
</organism>
<name>A0A3G6J9M5_9CORY</name>
<keyword evidence="2" id="KW-1185">Reference proteome</keyword>
<dbReference type="AlphaFoldDB" id="A0A3G6J9M5"/>
<protein>
    <submittedName>
        <fullName evidence="1">Uncharacterized protein</fullName>
    </submittedName>
</protein>
<dbReference type="Proteomes" id="UP000269019">
    <property type="component" value="Chromosome"/>
</dbReference>
<evidence type="ECO:0000313" key="1">
    <source>
        <dbReference type="EMBL" id="AZA14696.1"/>
    </source>
</evidence>
<dbReference type="KEGG" id="ccho:CCHOA_11625"/>
<evidence type="ECO:0000313" key="2">
    <source>
        <dbReference type="Proteomes" id="UP000269019"/>
    </source>
</evidence>
<proteinExistence type="predicted"/>
<gene>
    <name evidence="1" type="ORF">CCHOA_11625</name>
</gene>
<dbReference type="EMBL" id="CP033896">
    <property type="protein sequence ID" value="AZA14696.1"/>
    <property type="molecule type" value="Genomic_DNA"/>
</dbReference>
<sequence length="80" mass="8493">MSALICCSSQDVARFTVRMSSHSRVPIVGDRAQADGGLLGDHSRAPSSRVVALLSMLVSLVGADCVICPHSHLFLLREGM</sequence>